<comment type="similarity">
    <text evidence="3">Belongs to the disease resistance NB-LRR family.</text>
</comment>
<dbReference type="InterPro" id="IPR036388">
    <property type="entry name" value="WH-like_DNA-bd_sf"/>
</dbReference>
<dbReference type="GO" id="GO:0005524">
    <property type="term" value="F:ATP binding"/>
    <property type="evidence" value="ECO:0007669"/>
    <property type="project" value="UniProtKB-KW"/>
</dbReference>
<dbReference type="PRINTS" id="PR00364">
    <property type="entry name" value="DISEASERSIST"/>
</dbReference>
<dbReference type="SUPFAM" id="SSF52058">
    <property type="entry name" value="L domain-like"/>
    <property type="match status" value="1"/>
</dbReference>
<reference evidence="15 16" key="1">
    <citation type="submission" date="2019-12" db="EMBL/GenBank/DDBJ databases">
        <authorList>
            <person name="Alioto T."/>
            <person name="Alioto T."/>
            <person name="Gomez Garrido J."/>
        </authorList>
    </citation>
    <scope>NUCLEOTIDE SEQUENCE [LARGE SCALE GENOMIC DNA]</scope>
</reference>
<evidence type="ECO:0000256" key="9">
    <source>
        <dbReference type="ARBA" id="ARBA00022821"/>
    </source>
</evidence>
<dbReference type="InterPro" id="IPR032675">
    <property type="entry name" value="LRR_dom_sf"/>
</dbReference>
<evidence type="ECO:0000256" key="7">
    <source>
        <dbReference type="ARBA" id="ARBA00022737"/>
    </source>
</evidence>
<evidence type="ECO:0000256" key="11">
    <source>
        <dbReference type="SAM" id="MobiDB-lite"/>
    </source>
</evidence>
<sequence length="891" mass="102712">MAYAALLSLTQRLEQILHPDYQRPILLHKTDSQILRSLDENLRFLLSFLEEDSGEKNRKAFECLEGRIRDAVYEAEDIVESHLSNQIPLGSGIQMDQTEPQMLSQIVPELEQEYEGLQKIIDELNLISEEMVKRKGMNHIEDLHPRKTLPAESSKSGSSIKSGMVGFDDELIQIKDRLTGSSTKLEIISIVGMGGIGKTTLAKNIYDDSLIVYRFDTRAWITVSQYYRVQEMLTGVLVSRRNLSQESYEKDTEKLGEQLYKSLKGNRYLIVMDDVWDTKAWDEVQRFFPDDNNGSRIILTTRKSHVAVYANSSSPICHLSLLSPIQSWDLLRHLVFGEQRCPPEFEEIGMAIANNCRGLPLSVSVIGGLLYRSKGTVDYWMHVKQNINSAVTGPEDKIMEILSLSYNDLPHHLRSCFLYMGAYPEDHQIQIPQLMKLWIAEGFVKPVGSKSMEAVAETYLEDLIDRNMVLVLERNFTGKIKACGLHDLMRDLCVRKSREKKFLQVICRHVEFSPECIYNQRRISIQSDIYDCLSENYVSRVRSLLYFKTQSNTRDGNIFISFPLLKVLNVFDELLPEFPVELAELVNLRYFAIFTQVAKLPVSIAKLFNLQTIIIRSFDTVNLPLEILMIPQLRHILIEKCFLPCSAQIRKNFVLSENLQTLEILRNFRFTKEVLQKMSSLKKLTVDFYCDEDTPFSSCFDSIIHLYELEDLKCLFHYQNDPLPENFALASRLKNLTLSHCGLSWKNMAVLGLLLNLELLKLKNISFDGKVWEPSEGEFPKLKFLLLLTTNLEHWRANKTHFPNLQRLSLGDCPKLVEIPSGIGEFPTLQEIIYFRCPAAVTSLELIQKEQEDLGCYLRIIHDSRKEEMYELTGGKDEDDEEDERKDEEED</sequence>
<dbReference type="SUPFAM" id="SSF52540">
    <property type="entry name" value="P-loop containing nucleoside triphosphate hydrolases"/>
    <property type="match status" value="1"/>
</dbReference>
<accession>A0A8S0R9U8</accession>
<dbReference type="InterPro" id="IPR044974">
    <property type="entry name" value="Disease_R_plants"/>
</dbReference>
<dbReference type="InterPro" id="IPR055414">
    <property type="entry name" value="LRR_R13L4/SHOC2-like"/>
</dbReference>
<dbReference type="GO" id="GO:0009626">
    <property type="term" value="P:plant-type hypersensitive response"/>
    <property type="evidence" value="ECO:0007669"/>
    <property type="project" value="UniProtKB-KW"/>
</dbReference>
<evidence type="ECO:0000256" key="4">
    <source>
        <dbReference type="ARBA" id="ARBA00022490"/>
    </source>
</evidence>
<protein>
    <submittedName>
        <fullName evidence="15">Late blight resistance homolog R1A-10</fullName>
    </submittedName>
</protein>
<evidence type="ECO:0000256" key="8">
    <source>
        <dbReference type="ARBA" id="ARBA00022741"/>
    </source>
</evidence>
<evidence type="ECO:0000313" key="16">
    <source>
        <dbReference type="Proteomes" id="UP000594638"/>
    </source>
</evidence>
<evidence type="ECO:0000256" key="3">
    <source>
        <dbReference type="ARBA" id="ARBA00008894"/>
    </source>
</evidence>
<dbReference type="Gene3D" id="3.40.50.300">
    <property type="entry name" value="P-loop containing nucleotide triphosphate hydrolases"/>
    <property type="match status" value="1"/>
</dbReference>
<evidence type="ECO:0000259" key="13">
    <source>
        <dbReference type="Pfam" id="PF23559"/>
    </source>
</evidence>
<evidence type="ECO:0000256" key="10">
    <source>
        <dbReference type="ARBA" id="ARBA00022840"/>
    </source>
</evidence>
<feature type="domain" description="Disease resistance protein winged helix" evidence="13">
    <location>
        <begin position="423"/>
        <end position="493"/>
    </location>
</feature>
<feature type="domain" description="NB-ARC" evidence="12">
    <location>
        <begin position="169"/>
        <end position="339"/>
    </location>
</feature>
<dbReference type="PANTHER" id="PTHR23155">
    <property type="entry name" value="DISEASE RESISTANCE PROTEIN RP"/>
    <property type="match status" value="1"/>
</dbReference>
<comment type="caution">
    <text evidence="15">The sequence shown here is derived from an EMBL/GenBank/DDBJ whole genome shotgun (WGS) entry which is preliminary data.</text>
</comment>
<evidence type="ECO:0000256" key="1">
    <source>
        <dbReference type="ARBA" id="ARBA00002074"/>
    </source>
</evidence>
<evidence type="ECO:0000259" key="14">
    <source>
        <dbReference type="Pfam" id="PF23598"/>
    </source>
</evidence>
<gene>
    <name evidence="15" type="ORF">OLEA9_A117547</name>
</gene>
<evidence type="ECO:0000256" key="6">
    <source>
        <dbReference type="ARBA" id="ARBA00022667"/>
    </source>
</evidence>
<feature type="domain" description="Disease resistance R13L4/SHOC-2-like LRR" evidence="14">
    <location>
        <begin position="541"/>
        <end position="811"/>
    </location>
</feature>
<dbReference type="PANTHER" id="PTHR23155:SF1152">
    <property type="entry name" value="AAA+ ATPASE DOMAIN-CONTAINING PROTEIN"/>
    <property type="match status" value="1"/>
</dbReference>
<dbReference type="Gramene" id="OE9A117547T3">
    <property type="protein sequence ID" value="OE9A117547C3"/>
    <property type="gene ID" value="OE9A117547"/>
</dbReference>
<keyword evidence="8" id="KW-0547">Nucleotide-binding</keyword>
<dbReference type="Gene3D" id="3.80.10.10">
    <property type="entry name" value="Ribonuclease Inhibitor"/>
    <property type="match status" value="1"/>
</dbReference>
<dbReference type="FunFam" id="1.10.10.10:FF:000322">
    <property type="entry name" value="Probable disease resistance protein At1g63360"/>
    <property type="match status" value="1"/>
</dbReference>
<dbReference type="Pfam" id="PF23559">
    <property type="entry name" value="WHD_DRP"/>
    <property type="match status" value="1"/>
</dbReference>
<keyword evidence="16" id="KW-1185">Reference proteome</keyword>
<evidence type="ECO:0000259" key="12">
    <source>
        <dbReference type="Pfam" id="PF00931"/>
    </source>
</evidence>
<keyword evidence="4" id="KW-0963">Cytoplasm</keyword>
<dbReference type="InterPro" id="IPR027417">
    <property type="entry name" value="P-loop_NTPase"/>
</dbReference>
<keyword evidence="7" id="KW-0677">Repeat</keyword>
<name>A0A8S0R9U8_OLEEU</name>
<dbReference type="GO" id="GO:0051607">
    <property type="term" value="P:defense response to virus"/>
    <property type="evidence" value="ECO:0007669"/>
    <property type="project" value="UniProtKB-ARBA"/>
</dbReference>
<dbReference type="InterPro" id="IPR058922">
    <property type="entry name" value="WHD_DRP"/>
</dbReference>
<dbReference type="Gramene" id="OE9A117547T1">
    <property type="protein sequence ID" value="OE9A117547C1"/>
    <property type="gene ID" value="OE9A117547"/>
</dbReference>
<dbReference type="Pfam" id="PF23598">
    <property type="entry name" value="LRR_14"/>
    <property type="match status" value="1"/>
</dbReference>
<evidence type="ECO:0000313" key="15">
    <source>
        <dbReference type="EMBL" id="CAA2975426.1"/>
    </source>
</evidence>
<dbReference type="InterPro" id="IPR002182">
    <property type="entry name" value="NB-ARC"/>
</dbReference>
<dbReference type="Pfam" id="PF00931">
    <property type="entry name" value="NB-ARC"/>
    <property type="match status" value="1"/>
</dbReference>
<dbReference type="FunFam" id="3.40.50.300:FF:001091">
    <property type="entry name" value="Probable disease resistance protein At1g61300"/>
    <property type="match status" value="1"/>
</dbReference>
<dbReference type="Proteomes" id="UP000594638">
    <property type="component" value="Unassembled WGS sequence"/>
</dbReference>
<comment type="subcellular location">
    <subcellularLocation>
        <location evidence="2">Cytoplasm</location>
    </subcellularLocation>
</comment>
<keyword evidence="10" id="KW-0067">ATP-binding</keyword>
<keyword evidence="9" id="KW-0611">Plant defense</keyword>
<dbReference type="Gene3D" id="1.10.10.10">
    <property type="entry name" value="Winged helix-like DNA-binding domain superfamily/Winged helix DNA-binding domain"/>
    <property type="match status" value="1"/>
</dbReference>
<keyword evidence="5" id="KW-0433">Leucine-rich repeat</keyword>
<dbReference type="GO" id="GO:0043531">
    <property type="term" value="F:ADP binding"/>
    <property type="evidence" value="ECO:0007669"/>
    <property type="project" value="InterPro"/>
</dbReference>
<keyword evidence="6" id="KW-0381">Hypersensitive response</keyword>
<proteinExistence type="inferred from homology"/>
<dbReference type="AlphaFoldDB" id="A0A8S0R9U8"/>
<dbReference type="Gene3D" id="1.10.8.430">
    <property type="entry name" value="Helical domain of apoptotic protease-activating factors"/>
    <property type="match status" value="1"/>
</dbReference>
<dbReference type="Gene3D" id="1.20.5.4130">
    <property type="match status" value="1"/>
</dbReference>
<dbReference type="InterPro" id="IPR042197">
    <property type="entry name" value="Apaf_helical"/>
</dbReference>
<evidence type="ECO:0000256" key="5">
    <source>
        <dbReference type="ARBA" id="ARBA00022614"/>
    </source>
</evidence>
<dbReference type="EMBL" id="CACTIH010002263">
    <property type="protein sequence ID" value="CAA2975426.1"/>
    <property type="molecule type" value="Genomic_DNA"/>
</dbReference>
<organism evidence="15 16">
    <name type="scientific">Olea europaea subsp. europaea</name>
    <dbReference type="NCBI Taxonomy" id="158383"/>
    <lineage>
        <taxon>Eukaryota</taxon>
        <taxon>Viridiplantae</taxon>
        <taxon>Streptophyta</taxon>
        <taxon>Embryophyta</taxon>
        <taxon>Tracheophyta</taxon>
        <taxon>Spermatophyta</taxon>
        <taxon>Magnoliopsida</taxon>
        <taxon>eudicotyledons</taxon>
        <taxon>Gunneridae</taxon>
        <taxon>Pentapetalae</taxon>
        <taxon>asterids</taxon>
        <taxon>lamiids</taxon>
        <taxon>Lamiales</taxon>
        <taxon>Oleaceae</taxon>
        <taxon>Oleeae</taxon>
        <taxon>Olea</taxon>
    </lineage>
</organism>
<dbReference type="OrthoDB" id="600370at2759"/>
<comment type="function">
    <text evidence="1">Confers resistance to late blight (Phytophthora infestans) races carrying the avirulence gene Avr1. Resistance proteins guard the plant against pathogens that contain an appropriate avirulence protein via an indirect interaction with this avirulence protein. That triggers a defense system including the hypersensitive response, which restricts the pathogen growth.</text>
</comment>
<feature type="region of interest" description="Disordered" evidence="11">
    <location>
        <begin position="869"/>
        <end position="891"/>
    </location>
</feature>
<feature type="compositionally biased region" description="Acidic residues" evidence="11">
    <location>
        <begin position="877"/>
        <end position="891"/>
    </location>
</feature>
<evidence type="ECO:0000256" key="2">
    <source>
        <dbReference type="ARBA" id="ARBA00004496"/>
    </source>
</evidence>
<dbReference type="GO" id="GO:0005737">
    <property type="term" value="C:cytoplasm"/>
    <property type="evidence" value="ECO:0007669"/>
    <property type="project" value="UniProtKB-SubCell"/>
</dbReference>